<dbReference type="RefSeq" id="WP_008616510.1">
    <property type="nucleotide sequence ID" value="NZ_CABMOJ010000001.1"/>
</dbReference>
<dbReference type="InterPro" id="IPR001405">
    <property type="entry name" value="UPF0758"/>
</dbReference>
<dbReference type="Pfam" id="PF20582">
    <property type="entry name" value="UPF0758_N"/>
    <property type="match status" value="1"/>
</dbReference>
<dbReference type="PROSITE" id="PS50249">
    <property type="entry name" value="MPN"/>
    <property type="match status" value="1"/>
</dbReference>
<evidence type="ECO:0000256" key="1">
    <source>
        <dbReference type="RuleBase" id="RU003797"/>
    </source>
</evidence>
<dbReference type="InterPro" id="IPR020891">
    <property type="entry name" value="UPF0758_CS"/>
</dbReference>
<reference evidence="3" key="1">
    <citation type="submission" date="2019-11" db="EMBL/GenBank/DDBJ databases">
        <authorList>
            <person name="Feng L."/>
        </authorList>
    </citation>
    <scope>NUCLEOTIDE SEQUENCE</scope>
    <source>
        <strain evidence="3">PclaraLFYP37</strain>
    </source>
</reference>
<dbReference type="CDD" id="cd08071">
    <property type="entry name" value="MPN_DUF2466"/>
    <property type="match status" value="1"/>
</dbReference>
<organism evidence="3">
    <name type="scientific">Paraprevotella clara</name>
    <dbReference type="NCBI Taxonomy" id="454154"/>
    <lineage>
        <taxon>Bacteria</taxon>
        <taxon>Pseudomonadati</taxon>
        <taxon>Bacteroidota</taxon>
        <taxon>Bacteroidia</taxon>
        <taxon>Bacteroidales</taxon>
        <taxon>Prevotellaceae</taxon>
        <taxon>Paraprevotella</taxon>
    </lineage>
</organism>
<dbReference type="PROSITE" id="PS01302">
    <property type="entry name" value="UPF0758"/>
    <property type="match status" value="1"/>
</dbReference>
<dbReference type="Pfam" id="PF04002">
    <property type="entry name" value="RadC"/>
    <property type="match status" value="1"/>
</dbReference>
<dbReference type="Gene3D" id="3.40.140.10">
    <property type="entry name" value="Cytidine Deaminase, domain 2"/>
    <property type="match status" value="1"/>
</dbReference>
<dbReference type="InterPro" id="IPR037518">
    <property type="entry name" value="MPN"/>
</dbReference>
<gene>
    <name evidence="3" type="ORF">PCLFYP37_03104</name>
</gene>
<dbReference type="GeneID" id="93555845"/>
<evidence type="ECO:0000256" key="2">
    <source>
        <dbReference type="SAM" id="MobiDB-lite"/>
    </source>
</evidence>
<name>A0A6N3FAN6_9BACT</name>
<proteinExistence type="inferred from homology"/>
<sequence length="248" mass="28081">METAKLNIKQWAEDDRPREKMMQKGASALSNAELLAILIGSGTVEESAVGLMKRVMADCDNRLKTLGRMSLEELTGNVEVWDKETGKKKRVRRYKGLGEAKAVAIMAACELGRRRMEEDAVELPSIRSSVDLYHYFLPQMQDLFHEECYVLLMNQACRILDKVLVSKGGLTETAVDIRLILREALLRRAPVIALCHNHPSGQVRPSMEDDRLTDRLQKACRMMNIRLLDHIIVAEGGFYSYCEEGKLV</sequence>
<dbReference type="PANTHER" id="PTHR30471:SF3">
    <property type="entry name" value="UPF0758 PROTEIN YEES-RELATED"/>
    <property type="match status" value="1"/>
</dbReference>
<dbReference type="InterPro" id="IPR046778">
    <property type="entry name" value="UPF0758_N"/>
</dbReference>
<dbReference type="SUPFAM" id="SSF102712">
    <property type="entry name" value="JAB1/MPN domain"/>
    <property type="match status" value="1"/>
</dbReference>
<dbReference type="EMBL" id="CACRUT010000018">
    <property type="protein sequence ID" value="VYU49182.1"/>
    <property type="molecule type" value="Genomic_DNA"/>
</dbReference>
<dbReference type="NCBIfam" id="TIGR00608">
    <property type="entry name" value="radc"/>
    <property type="match status" value="1"/>
</dbReference>
<evidence type="ECO:0000313" key="3">
    <source>
        <dbReference type="EMBL" id="VYU49182.1"/>
    </source>
</evidence>
<protein>
    <submittedName>
        <fullName evidence="3">Uncharacterized protein</fullName>
    </submittedName>
</protein>
<dbReference type="InterPro" id="IPR025657">
    <property type="entry name" value="RadC_JAB"/>
</dbReference>
<dbReference type="PANTHER" id="PTHR30471">
    <property type="entry name" value="DNA REPAIR PROTEIN RADC"/>
    <property type="match status" value="1"/>
</dbReference>
<dbReference type="AlphaFoldDB" id="A0A6N3FAN6"/>
<accession>A0A6N3FAN6</accession>
<feature type="region of interest" description="Disordered" evidence="2">
    <location>
        <begin position="1"/>
        <end position="21"/>
    </location>
</feature>
<comment type="similarity">
    <text evidence="1">Belongs to the UPF0758 family.</text>
</comment>
<feature type="compositionally biased region" description="Basic and acidic residues" evidence="2">
    <location>
        <begin position="11"/>
        <end position="21"/>
    </location>
</feature>